<feature type="domain" description="GGDEF" evidence="4">
    <location>
        <begin position="258"/>
        <end position="389"/>
    </location>
</feature>
<dbReference type="EMBL" id="BAABBO010000018">
    <property type="protein sequence ID" value="GAA3975578.1"/>
    <property type="molecule type" value="Genomic_DNA"/>
</dbReference>
<comment type="caution">
    <text evidence="5">The sequence shown here is derived from an EMBL/GenBank/DDBJ whole genome shotgun (WGS) entry which is preliminary data.</text>
</comment>
<evidence type="ECO:0000313" key="6">
    <source>
        <dbReference type="Proteomes" id="UP001501337"/>
    </source>
</evidence>
<feature type="transmembrane region" description="Helical" evidence="3">
    <location>
        <begin position="145"/>
        <end position="166"/>
    </location>
</feature>
<dbReference type="InterPro" id="IPR000160">
    <property type="entry name" value="GGDEF_dom"/>
</dbReference>
<evidence type="ECO:0000256" key="1">
    <source>
        <dbReference type="ARBA" id="ARBA00012528"/>
    </source>
</evidence>
<feature type="transmembrane region" description="Helical" evidence="3">
    <location>
        <begin position="178"/>
        <end position="198"/>
    </location>
</feature>
<comment type="catalytic activity">
    <reaction evidence="2">
        <text>2 GTP = 3',3'-c-di-GMP + 2 diphosphate</text>
        <dbReference type="Rhea" id="RHEA:24898"/>
        <dbReference type="ChEBI" id="CHEBI:33019"/>
        <dbReference type="ChEBI" id="CHEBI:37565"/>
        <dbReference type="ChEBI" id="CHEBI:58805"/>
        <dbReference type="EC" id="2.7.7.65"/>
    </reaction>
</comment>
<dbReference type="CDD" id="cd01949">
    <property type="entry name" value="GGDEF"/>
    <property type="match status" value="1"/>
</dbReference>
<dbReference type="Pfam" id="PF00990">
    <property type="entry name" value="GGDEF"/>
    <property type="match status" value="1"/>
</dbReference>
<dbReference type="RefSeq" id="WP_344808918.1">
    <property type="nucleotide sequence ID" value="NZ_BAABBO010000018.1"/>
</dbReference>
<name>A0ABP7Q3I2_9GAMM</name>
<dbReference type="SMART" id="SM00267">
    <property type="entry name" value="GGDEF"/>
    <property type="match status" value="1"/>
</dbReference>
<organism evidence="5 6">
    <name type="scientific">Allohahella marinimesophila</name>
    <dbReference type="NCBI Taxonomy" id="1054972"/>
    <lineage>
        <taxon>Bacteria</taxon>
        <taxon>Pseudomonadati</taxon>
        <taxon>Pseudomonadota</taxon>
        <taxon>Gammaproteobacteria</taxon>
        <taxon>Oceanospirillales</taxon>
        <taxon>Hahellaceae</taxon>
        <taxon>Allohahella</taxon>
    </lineage>
</organism>
<accession>A0ABP7Q3I2</accession>
<dbReference type="NCBIfam" id="TIGR00254">
    <property type="entry name" value="GGDEF"/>
    <property type="match status" value="1"/>
</dbReference>
<dbReference type="InterPro" id="IPR050469">
    <property type="entry name" value="Diguanylate_Cyclase"/>
</dbReference>
<dbReference type="EC" id="2.7.7.65" evidence="1"/>
<reference evidence="6" key="1">
    <citation type="journal article" date="2019" name="Int. J. Syst. Evol. Microbiol.">
        <title>The Global Catalogue of Microorganisms (GCM) 10K type strain sequencing project: providing services to taxonomists for standard genome sequencing and annotation.</title>
        <authorList>
            <consortium name="The Broad Institute Genomics Platform"/>
            <consortium name="The Broad Institute Genome Sequencing Center for Infectious Disease"/>
            <person name="Wu L."/>
            <person name="Ma J."/>
        </authorList>
    </citation>
    <scope>NUCLEOTIDE SEQUENCE [LARGE SCALE GENOMIC DNA]</scope>
    <source>
        <strain evidence="6">JCM 17555</strain>
    </source>
</reference>
<keyword evidence="3" id="KW-0472">Membrane</keyword>
<feature type="transmembrane region" description="Helical" evidence="3">
    <location>
        <begin position="32"/>
        <end position="55"/>
    </location>
</feature>
<keyword evidence="3" id="KW-1133">Transmembrane helix</keyword>
<dbReference type="Gene3D" id="3.30.70.270">
    <property type="match status" value="1"/>
</dbReference>
<proteinExistence type="predicted"/>
<sequence>MSSMGDFIRWTEQFAAVDPERPHTRDVRRHPALASVLMAFIGYHVPYSLAAIAMIMGFKPFGVAPLAYLYLFIVIINILAYTLILRVRRISQRFIYWQTVFQLAAWLVMFTLYTLLMAEHRAVALVCALMTCAFVALIGNWKEGLILCVSASLSYLLAIAVAYTWFDQPIDVVSETLFLGAFIFVSLYLTMMGSTMRLSRDKARQTKLSLQKTQAELSEVMSQLERRARTDELTGLHNRRHGREVLGALQLALETQSSAATVMLLDIDNFKAINDNYGHDTGDAVLKTVAKTLATLKRDDDLLARWGGEEFLIAWPRTALPAAAIIADRLRQAVEELAIDADSARIHITFSAGLAELKPGASLNDIIKKADDRLYEAKRTGRNRVCYQS</sequence>
<protein>
    <recommendedName>
        <fullName evidence="1">diguanylate cyclase</fullName>
        <ecNumber evidence="1">2.7.7.65</ecNumber>
    </recommendedName>
</protein>
<feature type="transmembrane region" description="Helical" evidence="3">
    <location>
        <begin position="122"/>
        <end position="138"/>
    </location>
</feature>
<evidence type="ECO:0000259" key="4">
    <source>
        <dbReference type="PROSITE" id="PS50887"/>
    </source>
</evidence>
<feature type="transmembrane region" description="Helical" evidence="3">
    <location>
        <begin position="94"/>
        <end position="116"/>
    </location>
</feature>
<evidence type="ECO:0000313" key="5">
    <source>
        <dbReference type="EMBL" id="GAA3975578.1"/>
    </source>
</evidence>
<dbReference type="InterPro" id="IPR029787">
    <property type="entry name" value="Nucleotide_cyclase"/>
</dbReference>
<dbReference type="Proteomes" id="UP001501337">
    <property type="component" value="Unassembled WGS sequence"/>
</dbReference>
<feature type="transmembrane region" description="Helical" evidence="3">
    <location>
        <begin position="67"/>
        <end position="87"/>
    </location>
</feature>
<dbReference type="SUPFAM" id="SSF55073">
    <property type="entry name" value="Nucleotide cyclase"/>
    <property type="match status" value="1"/>
</dbReference>
<keyword evidence="3" id="KW-0812">Transmembrane</keyword>
<dbReference type="PROSITE" id="PS50887">
    <property type="entry name" value="GGDEF"/>
    <property type="match status" value="1"/>
</dbReference>
<dbReference type="InterPro" id="IPR043128">
    <property type="entry name" value="Rev_trsase/Diguanyl_cyclase"/>
</dbReference>
<keyword evidence="6" id="KW-1185">Reference proteome</keyword>
<gene>
    <name evidence="5" type="ORF">GCM10022278_35610</name>
</gene>
<dbReference type="PANTHER" id="PTHR45138">
    <property type="entry name" value="REGULATORY COMPONENTS OF SENSORY TRANSDUCTION SYSTEM"/>
    <property type="match status" value="1"/>
</dbReference>
<evidence type="ECO:0000256" key="3">
    <source>
        <dbReference type="SAM" id="Phobius"/>
    </source>
</evidence>
<evidence type="ECO:0000256" key="2">
    <source>
        <dbReference type="ARBA" id="ARBA00034247"/>
    </source>
</evidence>
<dbReference type="PANTHER" id="PTHR45138:SF9">
    <property type="entry name" value="DIGUANYLATE CYCLASE DGCM-RELATED"/>
    <property type="match status" value="1"/>
</dbReference>